<feature type="domain" description="Sec16 Sec23-binding" evidence="8">
    <location>
        <begin position="1659"/>
        <end position="1893"/>
    </location>
</feature>
<keyword evidence="3 6" id="KW-0813">Transport</keyword>
<dbReference type="GO" id="GO:0012507">
    <property type="term" value="C:ER to Golgi transport vesicle membrane"/>
    <property type="evidence" value="ECO:0007669"/>
    <property type="project" value="TreeGrafter"/>
</dbReference>
<keyword evidence="6" id="KW-0333">Golgi apparatus</keyword>
<feature type="compositionally biased region" description="Basic and acidic residues" evidence="7">
    <location>
        <begin position="2079"/>
        <end position="2091"/>
    </location>
</feature>
<accession>A0A6J0TQ96</accession>
<proteinExistence type="inferred from homology"/>
<feature type="compositionally biased region" description="Pro residues" evidence="7">
    <location>
        <begin position="1172"/>
        <end position="1191"/>
    </location>
</feature>
<feature type="compositionally biased region" description="Polar residues" evidence="7">
    <location>
        <begin position="1955"/>
        <end position="1969"/>
    </location>
</feature>
<feature type="region of interest" description="Disordered" evidence="7">
    <location>
        <begin position="801"/>
        <end position="848"/>
    </location>
</feature>
<feature type="region of interest" description="Disordered" evidence="7">
    <location>
        <begin position="949"/>
        <end position="1203"/>
    </location>
</feature>
<dbReference type="GO" id="GO:0048471">
    <property type="term" value="C:perinuclear region of cytoplasm"/>
    <property type="evidence" value="ECO:0007669"/>
    <property type="project" value="UniProtKB-SubCell"/>
</dbReference>
<keyword evidence="4 6" id="KW-0256">Endoplasmic reticulum</keyword>
<feature type="compositionally biased region" description="Low complexity" evidence="7">
    <location>
        <begin position="2343"/>
        <end position="2363"/>
    </location>
</feature>
<evidence type="ECO:0000256" key="5">
    <source>
        <dbReference type="ARBA" id="ARBA00022892"/>
    </source>
</evidence>
<feature type="region of interest" description="Disordered" evidence="7">
    <location>
        <begin position="1"/>
        <end position="389"/>
    </location>
</feature>
<dbReference type="CTD" id="9919"/>
<feature type="compositionally biased region" description="Basic and acidic residues" evidence="7">
    <location>
        <begin position="1264"/>
        <end position="1280"/>
    </location>
</feature>
<feature type="domain" description="Sec16 central conserved" evidence="9">
    <location>
        <begin position="1490"/>
        <end position="1587"/>
    </location>
</feature>
<feature type="compositionally biased region" description="Pro residues" evidence="7">
    <location>
        <begin position="82"/>
        <end position="96"/>
    </location>
</feature>
<feature type="compositionally biased region" description="Low complexity" evidence="7">
    <location>
        <begin position="493"/>
        <end position="507"/>
    </location>
</feature>
<evidence type="ECO:0000259" key="8">
    <source>
        <dbReference type="Pfam" id="PF12931"/>
    </source>
</evidence>
<feature type="region of interest" description="Disordered" evidence="7">
    <location>
        <begin position="1241"/>
        <end position="1286"/>
    </location>
</feature>
<dbReference type="GO" id="GO:0000139">
    <property type="term" value="C:Golgi membrane"/>
    <property type="evidence" value="ECO:0007669"/>
    <property type="project" value="UniProtKB-SubCell"/>
</dbReference>
<dbReference type="GO" id="GO:0005829">
    <property type="term" value="C:cytosol"/>
    <property type="evidence" value="ECO:0007669"/>
    <property type="project" value="UniProtKB-SubCell"/>
</dbReference>
<keyword evidence="6" id="KW-0472">Membrane</keyword>
<dbReference type="GeneID" id="110079587"/>
<evidence type="ECO:0000313" key="10">
    <source>
        <dbReference type="Proteomes" id="UP001652642"/>
    </source>
</evidence>
<feature type="compositionally biased region" description="Basic and acidic residues" evidence="7">
    <location>
        <begin position="364"/>
        <end position="376"/>
    </location>
</feature>
<comment type="similarity">
    <text evidence="2 6">Belongs to the SEC16 family.</text>
</comment>
<dbReference type="InterPro" id="IPR024298">
    <property type="entry name" value="Sec16_Sec23-bd"/>
</dbReference>
<feature type="region of interest" description="Disordered" evidence="7">
    <location>
        <begin position="868"/>
        <end position="928"/>
    </location>
</feature>
<feature type="compositionally biased region" description="Low complexity" evidence="7">
    <location>
        <begin position="530"/>
        <end position="544"/>
    </location>
</feature>
<feature type="region of interest" description="Disordered" evidence="7">
    <location>
        <begin position="1371"/>
        <end position="1421"/>
    </location>
</feature>
<feature type="compositionally biased region" description="Low complexity" evidence="7">
    <location>
        <begin position="885"/>
        <end position="897"/>
    </location>
</feature>
<feature type="compositionally biased region" description="Pro residues" evidence="7">
    <location>
        <begin position="1"/>
        <end position="18"/>
    </location>
</feature>
<feature type="compositionally biased region" description="Low complexity" evidence="7">
    <location>
        <begin position="1158"/>
        <end position="1171"/>
    </location>
</feature>
<dbReference type="GO" id="GO:0051668">
    <property type="term" value="P:localization within membrane"/>
    <property type="evidence" value="ECO:0007669"/>
    <property type="project" value="UniProtKB-ARBA"/>
</dbReference>
<feature type="compositionally biased region" description="Polar residues" evidence="7">
    <location>
        <begin position="818"/>
        <end position="836"/>
    </location>
</feature>
<protein>
    <recommendedName>
        <fullName evidence="6">Protein transport protein sec16</fullName>
    </recommendedName>
</protein>
<feature type="compositionally biased region" description="Basic and acidic residues" evidence="7">
    <location>
        <begin position="2180"/>
        <end position="2201"/>
    </location>
</feature>
<organism evidence="10 11">
    <name type="scientific">Pogona vitticeps</name>
    <name type="common">central bearded dragon</name>
    <dbReference type="NCBI Taxonomy" id="103695"/>
    <lineage>
        <taxon>Eukaryota</taxon>
        <taxon>Metazoa</taxon>
        <taxon>Chordata</taxon>
        <taxon>Craniata</taxon>
        <taxon>Vertebrata</taxon>
        <taxon>Euteleostomi</taxon>
        <taxon>Lepidosauria</taxon>
        <taxon>Squamata</taxon>
        <taxon>Bifurcata</taxon>
        <taxon>Unidentata</taxon>
        <taxon>Episquamata</taxon>
        <taxon>Toxicofera</taxon>
        <taxon>Iguania</taxon>
        <taxon>Acrodonta</taxon>
        <taxon>Agamidae</taxon>
        <taxon>Amphibolurinae</taxon>
        <taxon>Pogona</taxon>
    </lineage>
</organism>
<dbReference type="PANTHER" id="PTHR13402">
    <property type="entry name" value="RGPR-RELATED"/>
    <property type="match status" value="1"/>
</dbReference>
<feature type="compositionally biased region" description="Low complexity" evidence="7">
    <location>
        <begin position="1398"/>
        <end position="1421"/>
    </location>
</feature>
<feature type="compositionally biased region" description="Pro residues" evidence="7">
    <location>
        <begin position="2333"/>
        <end position="2342"/>
    </location>
</feature>
<feature type="region of interest" description="Disordered" evidence="7">
    <location>
        <begin position="2041"/>
        <end position="2247"/>
    </location>
</feature>
<dbReference type="CDD" id="cd09233">
    <property type="entry name" value="ACE1-Sec16-like"/>
    <property type="match status" value="1"/>
</dbReference>
<dbReference type="GO" id="GO:0005789">
    <property type="term" value="C:endoplasmic reticulum membrane"/>
    <property type="evidence" value="ECO:0007669"/>
    <property type="project" value="UniProtKB-SubCell"/>
</dbReference>
<comment type="subcellular location">
    <subcellularLocation>
        <location evidence="1">Endoplasmic reticulum</location>
    </subcellularLocation>
    <subcellularLocation>
        <location evidence="6">Golgi apparatus membrane</location>
    </subcellularLocation>
</comment>
<dbReference type="KEGG" id="pvt:110079587"/>
<dbReference type="GO" id="GO:0007029">
    <property type="term" value="P:endoplasmic reticulum organization"/>
    <property type="evidence" value="ECO:0007669"/>
    <property type="project" value="UniProtKB-ARBA"/>
</dbReference>
<feature type="compositionally biased region" description="Polar residues" evidence="7">
    <location>
        <begin position="178"/>
        <end position="194"/>
    </location>
</feature>
<dbReference type="GO" id="GO:0015031">
    <property type="term" value="P:protein transport"/>
    <property type="evidence" value="ECO:0007669"/>
    <property type="project" value="UniProtKB-KW"/>
</dbReference>
<reference evidence="11" key="1">
    <citation type="submission" date="2025-08" db="UniProtKB">
        <authorList>
            <consortium name="RefSeq"/>
        </authorList>
    </citation>
    <scope>IDENTIFICATION</scope>
</reference>
<feature type="compositionally biased region" description="Basic and acidic residues" evidence="7">
    <location>
        <begin position="639"/>
        <end position="652"/>
    </location>
</feature>
<evidence type="ECO:0000256" key="4">
    <source>
        <dbReference type="ARBA" id="ARBA00022824"/>
    </source>
</evidence>
<dbReference type="InParanoid" id="A0A6J0TQ96"/>
<feature type="compositionally biased region" description="Low complexity" evidence="7">
    <location>
        <begin position="117"/>
        <end position="130"/>
    </location>
</feature>
<dbReference type="Pfam" id="PF12931">
    <property type="entry name" value="TPR_Sec16"/>
    <property type="match status" value="1"/>
</dbReference>
<name>A0A6J0TQ96_9SAUR</name>
<feature type="compositionally biased region" description="Low complexity" evidence="7">
    <location>
        <begin position="256"/>
        <end position="270"/>
    </location>
</feature>
<evidence type="ECO:0000313" key="11">
    <source>
        <dbReference type="RefSeq" id="XP_020650457.2"/>
    </source>
</evidence>
<feature type="compositionally biased region" description="Pro residues" evidence="7">
    <location>
        <begin position="244"/>
        <end position="255"/>
    </location>
</feature>
<keyword evidence="6" id="KW-0653">Protein transport</keyword>
<dbReference type="RefSeq" id="XP_020650457.2">
    <property type="nucleotide sequence ID" value="XM_020794798.2"/>
</dbReference>
<keyword evidence="10" id="KW-1185">Reference proteome</keyword>
<dbReference type="GO" id="GO:0070973">
    <property type="term" value="P:protein localization to endoplasmic reticulum exit site"/>
    <property type="evidence" value="ECO:0007669"/>
    <property type="project" value="TreeGrafter"/>
</dbReference>
<sequence length="2413" mass="257180">MQPPPQAVPPGAGGPPPLAASRNMYWRSSPLSRRANPPAGATPGPVRPVTDPFAFGLQPPRGSPSGKAAKGDPPVMSGFPPAAFPPPAVGQLPPPLSGDNPHGLNSPWPPLSSQPGASSAFSRTAASFPAHVADRAEARPGAEQGLGHPAGPFDSLGARENSVRGHQGSASPPERPPSEQNVGWSPTHPSSAPSALSFHPAVPQWMGPHGSLPPQGHSYLPYPEPPPQNAAYTVPPTTVGIPQAGPPLDPYPSPAQRPAAAQGAAEAPSGVSDAPSVSSAQGAPWQNPGGSSPWLGQLPQEHFYLQPLETTPAPLHPSSQESTPPGQPRGRLEAAGEPCPADADPGTVSMFFKGEEAENEEILSSERRNQDGKADFEASQPTMGHTYYQPLHSSHQIPAAAFASAQPYAAPATEALHKEGEAPPSFRTANVQPGDPTAFSREGKAEAVGPGAPSYENVENQEYVQNQEVLPSEPPAQSHPSPGAASDSSRYALLLGPSLPKSSLGRSNMEGGPNLEAPDALLLQPVRPDSVSSSYSNLSHRSLSCASRPQEPGTFIQQESGKPEEEEEEGSSSSTPFFQQIDSSPLGGDAGEQNPSRSYRGLLSQAPTPSPPKPMGVFQTSANSSFEPVRSQGSGPKPLETDQAKMVAELRENPPSQRSTKKSPAVPVASPGNLEQPPDNLETLLPFQAQPLMAAGNPGGVPQPISGSGATDSVQSSSERRPSARVQGAVKKCESPATTLWAHNELPNFGGNILLAPAAPAVYVPAKPVVQVVQPPESGPPGAQRFPPRSVLAPQAGHVASENLENPPKMGDEEALRSQASSGYASLLSSPPTEALQNPPVVLAQPNQSGGLNQLVNFSLGHQLSKNENSALAKDPAGGKRPVPSGLSSSHASGESGIFLTGPPGSVLHASAGLSDSNSLQEPLGAPEIAMHSPAGLLIRQPASHLPLNLAAEKQTSAPSEAGLPPEFVSKPGTGVGAPGNPRVALGPGGPAGVANNSHPSRSKNSLTSQEFSQPVDYTVAKSVEQSGAESGPQGHNPLLASSQSVPQPPGPIGQVEPDAHQKRFYQQVTKDTQPPAPSDRTLPLQRKPTPAASASQGSDPPLNPQGPPGGSSAPPLGHRPGPAGPPEGSSALPPANPARAPPDHQQASSGQPPPASTPSGLPSASAAGGPSHPPQPPSQPDQQQPPPPQTPQNAFAGPPNPYYYYRHPYDAYPAGYPPPYPPVDPRTAHLYYQEDVYSRYDPSYRSYGGTAAYGDHGSYQYVEPERPSSRASHTSDRPPSRPGYPEDYYNAKSGWSDYYADYYATAYDYGDRYPSAYDPRYRDLRAYDQHYWYDTEQRSYPKREAYPYGNSHDRYEDHWRYDPRFAGSFDEDLEPRRDPYGDEFDRRSVHSEHSGHSLHSSRSVHSRQSSFSSRSQQSQLYRSNHDLTAPTYDGEHPAASLHAEYYPHYMNPPSLADYNHSAQTAWSTMEQVPSRPLTPEKFSVPHICARFGPGGYLVKALPNLPSEGQPALVEIHSMEMIMQHSLEQEEMRAFPGPLTKDDTHKVDVINFAQKRATRCFQDETLLDKESARLLWDFVVLLCRQNGTVVGTDLAELLLRDHKTVWLPGKSPNEANLIDFTNEALEQAEEESGEAQLSFLTDSLITTIDSLERETERFRELLLYGRKKDALESAMKHGLWGHALLLASKMDNRTHARVMTRFANSLPINDPLQTVYQLMSGRMPAASTCCGDEKWGDWRPHLAMVLSNLTNNMDVESRTIVTMGDTLASKGLLDAAHFCYLMAQVGFGVYTKKTAKLVLIGSNHSLPFLKFATNEAIRRTEAYEYAQSLGTQPCCLPNFQVFKFIYACRLAEMGLAAQAFHYCEVISKAILKNPYYYSPVLIGQVIQVSARLRLFDPQIKEKPEQELFIEPDWLVQLRHLDGQIQEGSLAYAPGRSTPQQYACSTPSSELDRVSQSEGMGSGQEANAGSENPLLASLLPGVTHAMQGVRLMPSAPPIILDGSSSAAAASSQPEASSNAVPFYPAAPAGVGPAPGFPGPVYPGGPVPPAGPPPPLAFGNLQPPEPGVSQEAAQGAPPESHVWKPEPREEDFYAKMASMGPGQRSRSTSQSSGHMGFGQRSRTTSESSVHSVGRERQNSAAKQPSPPPPSIPEGKESKKESRKEPAPRKSGATWFGWLMGKGRNEAHLPDDKNKSIVWDEKKQRWVNLDEPEEETKPPPPPPTGFPQVPQAAPSGPGGPPNSSVNMFSRRAAGTKARYVDILNPSRAKSPGAAPAPSELFAPLAPMPIPANLFVPNPGEPQPLEGSVAEEQGPPGSEPDPDVAAERPYLNSAAFPPGPELPPSQPEGSRSGELSRSSSMSSLSREVSQHFNQSPSGGPLAGVVQFYNPSQFTQPAAGPGSSRPSRIGQRKYPTLK</sequence>
<feature type="compositionally biased region" description="Polar residues" evidence="7">
    <location>
        <begin position="1936"/>
        <end position="1948"/>
    </location>
</feature>
<gene>
    <name evidence="11" type="primary">SEC16A</name>
</gene>
<feature type="compositionally biased region" description="Low complexity" evidence="7">
    <location>
        <begin position="2224"/>
        <end position="2243"/>
    </location>
</feature>
<dbReference type="InterPro" id="IPR024340">
    <property type="entry name" value="Sec16_CCD"/>
</dbReference>
<dbReference type="GO" id="GO:0070971">
    <property type="term" value="C:endoplasmic reticulum exit site"/>
    <property type="evidence" value="ECO:0007669"/>
    <property type="project" value="UniProtKB-ARBA"/>
</dbReference>
<dbReference type="GO" id="GO:0007030">
    <property type="term" value="P:Golgi organization"/>
    <property type="evidence" value="ECO:0007669"/>
    <property type="project" value="TreeGrafter"/>
</dbReference>
<dbReference type="PANTHER" id="PTHR13402:SF13">
    <property type="entry name" value="PROTEIN TRANSPORT PROTEIN SEC16A"/>
    <property type="match status" value="1"/>
</dbReference>
<feature type="region of interest" description="Disordered" evidence="7">
    <location>
        <begin position="1932"/>
        <end position="1970"/>
    </location>
</feature>
<evidence type="ECO:0000256" key="6">
    <source>
        <dbReference type="RuleBase" id="RU364101"/>
    </source>
</evidence>
<dbReference type="Pfam" id="PF12932">
    <property type="entry name" value="Sec16"/>
    <property type="match status" value="1"/>
</dbReference>
<keyword evidence="5 6" id="KW-0931">ER-Golgi transport</keyword>
<feature type="compositionally biased region" description="Low complexity" evidence="7">
    <location>
        <begin position="2100"/>
        <end position="2111"/>
    </location>
</feature>
<evidence type="ECO:0000259" key="9">
    <source>
        <dbReference type="Pfam" id="PF12932"/>
    </source>
</evidence>
<evidence type="ECO:0000256" key="7">
    <source>
        <dbReference type="SAM" id="MobiDB-lite"/>
    </source>
</evidence>
<feature type="compositionally biased region" description="Polar residues" evidence="7">
    <location>
        <begin position="2118"/>
        <end position="2128"/>
    </location>
</feature>
<evidence type="ECO:0000256" key="2">
    <source>
        <dbReference type="ARBA" id="ARBA00005927"/>
    </source>
</evidence>
<feature type="compositionally biased region" description="Polar residues" evidence="7">
    <location>
        <begin position="457"/>
        <end position="469"/>
    </location>
</feature>
<comment type="subunit">
    <text evidence="6">SEC16A and SEC16B are each present in multiple copies in a heteromeric complex.</text>
</comment>
<feature type="compositionally biased region" description="Polar residues" evidence="7">
    <location>
        <begin position="996"/>
        <end position="1013"/>
    </location>
</feature>
<evidence type="ECO:0000256" key="3">
    <source>
        <dbReference type="ARBA" id="ARBA00022448"/>
    </source>
</evidence>
<feature type="region of interest" description="Disordered" evidence="7">
    <location>
        <begin position="412"/>
        <end position="731"/>
    </location>
</feature>
<feature type="compositionally biased region" description="Polar residues" evidence="7">
    <location>
        <begin position="618"/>
        <end position="634"/>
    </location>
</feature>
<feature type="compositionally biased region" description="Polar residues" evidence="7">
    <location>
        <begin position="705"/>
        <end position="717"/>
    </location>
</feature>
<evidence type="ECO:0000256" key="1">
    <source>
        <dbReference type="ARBA" id="ARBA00004240"/>
    </source>
</evidence>
<dbReference type="Proteomes" id="UP001652642">
    <property type="component" value="Chromosome Z"/>
</dbReference>
<dbReference type="GO" id="GO:0016192">
    <property type="term" value="P:vesicle-mediated transport"/>
    <property type="evidence" value="ECO:0007669"/>
    <property type="project" value="UniProtKB-KW"/>
</dbReference>
<feature type="compositionally biased region" description="Basic and acidic residues" evidence="7">
    <location>
        <begin position="2151"/>
        <end position="2165"/>
    </location>
</feature>
<dbReference type="Gene3D" id="1.25.40.1030">
    <property type="match status" value="1"/>
</dbReference>
<feature type="compositionally biased region" description="Pro residues" evidence="7">
    <location>
        <begin position="2041"/>
        <end position="2054"/>
    </location>
</feature>
<feature type="region of interest" description="Disordered" evidence="7">
    <location>
        <begin position="2260"/>
        <end position="2413"/>
    </location>
</feature>
<dbReference type="OrthoDB" id="8918678at2759"/>
<feature type="compositionally biased region" description="Basic and acidic residues" evidence="7">
    <location>
        <begin position="1375"/>
        <end position="1396"/>
    </location>
</feature>
<comment type="function">
    <text evidence="6">Plays a role in the organization of the endoplasmic reticulum exit sites (ERES), also known as transitional endoplasmic reticulum (tER). Required for secretory cargo traffic from the endoplasmic reticulum to the Golgi apparatus.</text>
</comment>